<dbReference type="InterPro" id="IPR012341">
    <property type="entry name" value="6hp_glycosidase-like_sf"/>
</dbReference>
<dbReference type="GO" id="GO:0005975">
    <property type="term" value="P:carbohydrate metabolic process"/>
    <property type="evidence" value="ECO:0007669"/>
    <property type="project" value="InterPro"/>
</dbReference>
<dbReference type="EMBL" id="BJHX01000001">
    <property type="protein sequence ID" value="GDY68448.1"/>
    <property type="molecule type" value="Genomic_DNA"/>
</dbReference>
<dbReference type="AlphaFoldDB" id="A0A4D4M9C9"/>
<name>A0A4D4M9C9_STRAX</name>
<accession>A0A4D4M9C9</accession>
<evidence type="ECO:0000256" key="1">
    <source>
        <dbReference type="ARBA" id="ARBA00001445"/>
    </source>
</evidence>
<evidence type="ECO:0000313" key="6">
    <source>
        <dbReference type="EMBL" id="GDY71179.1"/>
    </source>
</evidence>
<dbReference type="InterPro" id="IPR035396">
    <property type="entry name" value="Bac_rhamnosid6H"/>
</dbReference>
<dbReference type="PANTHER" id="PTHR33307:SF6">
    <property type="entry name" value="ALPHA-RHAMNOSIDASE (EUROFUNG)-RELATED"/>
    <property type="match status" value="1"/>
</dbReference>
<evidence type="ECO:0000313" key="7">
    <source>
        <dbReference type="Proteomes" id="UP000299211"/>
    </source>
</evidence>
<dbReference type="EMBL" id="BJHY01000001">
    <property type="protein sequence ID" value="GDY71179.1"/>
    <property type="molecule type" value="Genomic_DNA"/>
</dbReference>
<dbReference type="GO" id="GO:0030596">
    <property type="term" value="F:alpha-L-rhamnosidase activity"/>
    <property type="evidence" value="ECO:0007669"/>
    <property type="project" value="UniProtKB-EC"/>
</dbReference>
<evidence type="ECO:0000313" key="5">
    <source>
        <dbReference type="EMBL" id="GDY68448.1"/>
    </source>
</evidence>
<dbReference type="InterPro" id="IPR008928">
    <property type="entry name" value="6-hairpin_glycosidase_sf"/>
</dbReference>
<dbReference type="RefSeq" id="WP_048894462.1">
    <property type="nucleotide sequence ID" value="NZ_BAABTN010000015.1"/>
</dbReference>
<reference evidence="5 8" key="2">
    <citation type="submission" date="2019-04" db="EMBL/GenBank/DDBJ databases">
        <title>Draft genome sequences of Streptomyces avermitilis NBRC 14893.</title>
        <authorList>
            <person name="Komaki H."/>
            <person name="Tamura T."/>
            <person name="Hosoyama A."/>
        </authorList>
    </citation>
    <scope>NUCLEOTIDE SEQUENCE [LARGE SCALE GENOMIC DNA]</scope>
    <source>
        <strain evidence="5 8">NBRC 14893</strain>
    </source>
</reference>
<reference evidence="6 7" key="1">
    <citation type="submission" date="2019-04" db="EMBL/GenBank/DDBJ databases">
        <title>Draft genome sequences of Streptomyces avermitilis ATCC 31267.</title>
        <authorList>
            <person name="Komaki H."/>
            <person name="Tamura T."/>
            <person name="Hosoyama A."/>
        </authorList>
    </citation>
    <scope>NUCLEOTIDE SEQUENCE [LARGE SCALE GENOMIC DNA]</scope>
    <source>
        <strain evidence="6 7">ATCC 31267</strain>
    </source>
</reference>
<feature type="domain" description="Alpha-L-rhamnosidase six-hairpin glycosidase" evidence="4">
    <location>
        <begin position="1"/>
        <end position="113"/>
    </location>
</feature>
<dbReference type="EC" id="3.2.1.40" evidence="2"/>
<dbReference type="InterPro" id="IPR016007">
    <property type="entry name" value="Alpha_rhamnosid"/>
</dbReference>
<evidence type="ECO:0000313" key="8">
    <source>
        <dbReference type="Proteomes" id="UP000302139"/>
    </source>
</evidence>
<evidence type="ECO:0000259" key="4">
    <source>
        <dbReference type="Pfam" id="PF17389"/>
    </source>
</evidence>
<dbReference type="PANTHER" id="PTHR33307">
    <property type="entry name" value="ALPHA-RHAMNOSIDASE (EUROFUNG)"/>
    <property type="match status" value="1"/>
</dbReference>
<protein>
    <recommendedName>
        <fullName evidence="2">alpha-L-rhamnosidase</fullName>
        <ecNumber evidence="2">3.2.1.40</ecNumber>
    </recommendedName>
</protein>
<feature type="region of interest" description="Disordered" evidence="3">
    <location>
        <begin position="150"/>
        <end position="169"/>
    </location>
</feature>
<dbReference type="Proteomes" id="UP000302139">
    <property type="component" value="Unassembled WGS sequence"/>
</dbReference>
<dbReference type="Gene3D" id="1.50.10.10">
    <property type="match status" value="1"/>
</dbReference>
<sequence length="222" mass="23366">MGDVLGEKATADRYRAAAKGLKSAFNTVFLDPAAGHYRTSKDPGYRQPSNAVPLVFGLVPTSARASVANSLVDDIAARGNHLNTGALGTSVLLRALTAEGHPEVAHAIATQRHLHRAPRRPYGSGLGTYVDPDSAGQGFGRLGALRGRSAPCGRGTGGRGGRARLTGCGGTQTGNRWKWSGPLETDRCSPSMRSAHARREYAVSHGADWMSPRVEDAMYSTG</sequence>
<dbReference type="Pfam" id="PF17389">
    <property type="entry name" value="Bac_rhamnosid6H"/>
    <property type="match status" value="1"/>
</dbReference>
<comment type="caution">
    <text evidence="5">The sequence shown here is derived from an EMBL/GenBank/DDBJ whole genome shotgun (WGS) entry which is preliminary data.</text>
</comment>
<organism evidence="5 8">
    <name type="scientific">Streptomyces avermitilis</name>
    <dbReference type="NCBI Taxonomy" id="33903"/>
    <lineage>
        <taxon>Bacteria</taxon>
        <taxon>Bacillati</taxon>
        <taxon>Actinomycetota</taxon>
        <taxon>Actinomycetes</taxon>
        <taxon>Kitasatosporales</taxon>
        <taxon>Streptomycetaceae</taxon>
        <taxon>Streptomyces</taxon>
    </lineage>
</organism>
<dbReference type="SUPFAM" id="SSF48208">
    <property type="entry name" value="Six-hairpin glycosidases"/>
    <property type="match status" value="1"/>
</dbReference>
<comment type="catalytic activity">
    <reaction evidence="1">
        <text>Hydrolysis of terminal non-reducing alpha-L-rhamnose residues in alpha-L-rhamnosides.</text>
        <dbReference type="EC" id="3.2.1.40"/>
    </reaction>
</comment>
<proteinExistence type="predicted"/>
<evidence type="ECO:0000256" key="2">
    <source>
        <dbReference type="ARBA" id="ARBA00012652"/>
    </source>
</evidence>
<dbReference type="Proteomes" id="UP000299211">
    <property type="component" value="Unassembled WGS sequence"/>
</dbReference>
<gene>
    <name evidence="5" type="ORF">SAV14893_078410</name>
    <name evidence="6" type="ORF">SAV31267_006640</name>
</gene>
<evidence type="ECO:0000256" key="3">
    <source>
        <dbReference type="SAM" id="MobiDB-lite"/>
    </source>
</evidence>